<feature type="disulfide bond" evidence="1">
    <location>
        <begin position="118"/>
        <end position="127"/>
    </location>
</feature>
<dbReference type="SMART" id="SM01093">
    <property type="entry name" value="CP12"/>
    <property type="match status" value="1"/>
</dbReference>
<proteinExistence type="predicted"/>
<dbReference type="PANTHER" id="PTHR33921:SF16">
    <property type="entry name" value="CALVIN CYCLE PROTEIN CP12-3, CHLOROPLASTIC"/>
    <property type="match status" value="1"/>
</dbReference>
<dbReference type="InterPro" id="IPR003823">
    <property type="entry name" value="CP12_dom"/>
</dbReference>
<dbReference type="PANTHER" id="PTHR33921">
    <property type="entry name" value="CALVIN CYCLE PROTEIN CP12-2, CHLOROPLASTIC"/>
    <property type="match status" value="1"/>
</dbReference>
<protein>
    <submittedName>
        <fullName evidence="3">TSA: Wollemia nobilis Ref_Wollemi_Transcript_865_977 transcribed RNA sequence</fullName>
    </submittedName>
</protein>
<dbReference type="InterPro" id="IPR039314">
    <property type="entry name" value="CP12-like"/>
</dbReference>
<evidence type="ECO:0000313" key="3">
    <source>
        <dbReference type="EMBL" id="JAG89532.1"/>
    </source>
</evidence>
<sequence>MAASANFSLSSMGSCSRLANPRVSCTGSFLKMPPNLRAPRKRVSVFCRSAPKFKGTQVREQKLSELIEEKVSEAKEVCAGNESSDECKVAWDEVEEVSQAKAHFRQRAEKKDPLEEFCKENPETDECRMYED</sequence>
<reference evidence="3" key="1">
    <citation type="submission" date="2015-02" db="EMBL/GenBank/DDBJ databases">
        <title>A transcriptome of Wollemia nobilis - a relic of Gondwana.</title>
        <authorList>
            <person name="Chia J.Y."/>
            <person name="Leong Y.S."/>
            <person name="Abdul Karim S."/>
            <person name="Wan Azmi N."/>
            <person name="Hercus R."/>
            <person name="Croft L."/>
        </authorList>
    </citation>
    <scope>NUCLEOTIDE SEQUENCE</scope>
    <source>
        <strain evidence="3">MaeBrown</strain>
        <tissue evidence="3">Leaf</tissue>
    </source>
</reference>
<dbReference type="GO" id="GO:0080153">
    <property type="term" value="P:negative regulation of reductive pentose-phosphate cycle"/>
    <property type="evidence" value="ECO:0007669"/>
    <property type="project" value="TreeGrafter"/>
</dbReference>
<dbReference type="EMBL" id="GCHU01000856">
    <property type="protein sequence ID" value="JAG89532.1"/>
    <property type="molecule type" value="Transcribed_RNA"/>
</dbReference>
<evidence type="ECO:0000256" key="1">
    <source>
        <dbReference type="PIRSR" id="PIRSR639314-50"/>
    </source>
</evidence>
<keyword evidence="1" id="KW-1015">Disulfide bond</keyword>
<name>A0A0C9S9H6_9CONI</name>
<dbReference type="AlphaFoldDB" id="A0A0C9S9H6"/>
<dbReference type="Pfam" id="PF02672">
    <property type="entry name" value="CP12"/>
    <property type="match status" value="1"/>
</dbReference>
<organism evidence="3">
    <name type="scientific">Wollemia nobilis</name>
    <dbReference type="NCBI Taxonomy" id="56998"/>
    <lineage>
        <taxon>Eukaryota</taxon>
        <taxon>Viridiplantae</taxon>
        <taxon>Streptophyta</taxon>
        <taxon>Embryophyta</taxon>
        <taxon>Tracheophyta</taxon>
        <taxon>Spermatophyta</taxon>
        <taxon>Pinopsida</taxon>
        <taxon>Pinidae</taxon>
        <taxon>Conifers II</taxon>
        <taxon>Araucariales</taxon>
        <taxon>Araucariaceae</taxon>
        <taxon>Wollemia</taxon>
    </lineage>
</organism>
<feature type="disulfide bond" evidence="1">
    <location>
        <begin position="78"/>
        <end position="87"/>
    </location>
</feature>
<dbReference type="GO" id="GO:0009507">
    <property type="term" value="C:chloroplast"/>
    <property type="evidence" value="ECO:0007669"/>
    <property type="project" value="TreeGrafter"/>
</dbReference>
<accession>A0A0C9S9H6</accession>
<evidence type="ECO:0000259" key="2">
    <source>
        <dbReference type="SMART" id="SM01093"/>
    </source>
</evidence>
<feature type="domain" description="CP12" evidence="2">
    <location>
        <begin position="63"/>
        <end position="132"/>
    </location>
</feature>